<reference evidence="3 4" key="1">
    <citation type="submission" date="2014-06" db="EMBL/GenBank/DDBJ databases">
        <authorList>
            <consortium name="DOE Joint Genome Institute"/>
            <person name="Kuo A."/>
            <person name="Kohler A."/>
            <person name="Nagy L.G."/>
            <person name="Floudas D."/>
            <person name="Copeland A."/>
            <person name="Barry K.W."/>
            <person name="Cichocki N."/>
            <person name="Veneault-Fourrey C."/>
            <person name="LaButti K."/>
            <person name="Lindquist E.A."/>
            <person name="Lipzen A."/>
            <person name="Lundell T."/>
            <person name="Morin E."/>
            <person name="Murat C."/>
            <person name="Sun H."/>
            <person name="Tunlid A."/>
            <person name="Henrissat B."/>
            <person name="Grigoriev I.V."/>
            <person name="Hibbett D.S."/>
            <person name="Martin F."/>
            <person name="Nordberg H.P."/>
            <person name="Cantor M.N."/>
            <person name="Hua S.X."/>
        </authorList>
    </citation>
    <scope>NUCLEOTIDE SEQUENCE [LARGE SCALE GENOMIC DNA]</scope>
    <source>
        <strain evidence="3 4">ATCC 200175</strain>
    </source>
</reference>
<dbReference type="InterPro" id="IPR036852">
    <property type="entry name" value="Peptidase_S8/S53_dom_sf"/>
</dbReference>
<evidence type="ECO:0000256" key="1">
    <source>
        <dbReference type="PROSITE-ProRule" id="PRU01032"/>
    </source>
</evidence>
<dbReference type="PANTHER" id="PTHR14218:SF15">
    <property type="entry name" value="TRIPEPTIDYL-PEPTIDASE 1"/>
    <property type="match status" value="1"/>
</dbReference>
<proteinExistence type="predicted"/>
<dbReference type="Gene3D" id="3.40.50.200">
    <property type="entry name" value="Peptidase S8/S53 domain"/>
    <property type="match status" value="1"/>
</dbReference>
<reference evidence="4" key="2">
    <citation type="submission" date="2015-01" db="EMBL/GenBank/DDBJ databases">
        <title>Evolutionary Origins and Diversification of the Mycorrhizal Mutualists.</title>
        <authorList>
            <consortium name="DOE Joint Genome Institute"/>
            <consortium name="Mycorrhizal Genomics Consortium"/>
            <person name="Kohler A."/>
            <person name="Kuo A."/>
            <person name="Nagy L.G."/>
            <person name="Floudas D."/>
            <person name="Copeland A."/>
            <person name="Barry K.W."/>
            <person name="Cichocki N."/>
            <person name="Veneault-Fourrey C."/>
            <person name="LaButti K."/>
            <person name="Lindquist E.A."/>
            <person name="Lipzen A."/>
            <person name="Lundell T."/>
            <person name="Morin E."/>
            <person name="Murat C."/>
            <person name="Riley R."/>
            <person name="Ohm R."/>
            <person name="Sun H."/>
            <person name="Tunlid A."/>
            <person name="Henrissat B."/>
            <person name="Grigoriev I.V."/>
            <person name="Hibbett D.S."/>
            <person name="Martin F."/>
        </authorList>
    </citation>
    <scope>NUCLEOTIDE SEQUENCE [LARGE SCALE GENOMIC DNA]</scope>
    <source>
        <strain evidence="4">ATCC 200175</strain>
    </source>
</reference>
<dbReference type="Proteomes" id="UP000053647">
    <property type="component" value="Unassembled WGS sequence"/>
</dbReference>
<dbReference type="SUPFAM" id="SSF52743">
    <property type="entry name" value="Subtilisin-like"/>
    <property type="match status" value="1"/>
</dbReference>
<dbReference type="OrthoDB" id="409122at2759"/>
<feature type="domain" description="Peptidase S53" evidence="2">
    <location>
        <begin position="1"/>
        <end position="266"/>
    </location>
</feature>
<dbReference type="GO" id="GO:0008240">
    <property type="term" value="F:tripeptidyl-peptidase activity"/>
    <property type="evidence" value="ECO:0007669"/>
    <property type="project" value="TreeGrafter"/>
</dbReference>
<organism evidence="3 4">
    <name type="scientific">Paxillus involutus ATCC 200175</name>
    <dbReference type="NCBI Taxonomy" id="664439"/>
    <lineage>
        <taxon>Eukaryota</taxon>
        <taxon>Fungi</taxon>
        <taxon>Dikarya</taxon>
        <taxon>Basidiomycota</taxon>
        <taxon>Agaricomycotina</taxon>
        <taxon>Agaricomycetes</taxon>
        <taxon>Agaricomycetidae</taxon>
        <taxon>Boletales</taxon>
        <taxon>Paxilineae</taxon>
        <taxon>Paxillaceae</taxon>
        <taxon>Paxillus</taxon>
    </lineage>
</organism>
<evidence type="ECO:0000259" key="2">
    <source>
        <dbReference type="PROSITE" id="PS51695"/>
    </source>
</evidence>
<gene>
    <name evidence="3" type="ORF">PAXINDRAFT_20588</name>
</gene>
<dbReference type="PANTHER" id="PTHR14218">
    <property type="entry name" value="PROTEASE S8 TRIPEPTIDYL PEPTIDASE I CLN2"/>
    <property type="match status" value="1"/>
</dbReference>
<protein>
    <recommendedName>
        <fullName evidence="2">Peptidase S53 domain-containing protein</fullName>
    </recommendedName>
</protein>
<dbReference type="GO" id="GO:0004252">
    <property type="term" value="F:serine-type endopeptidase activity"/>
    <property type="evidence" value="ECO:0007669"/>
    <property type="project" value="InterPro"/>
</dbReference>
<dbReference type="GO" id="GO:0006508">
    <property type="term" value="P:proteolysis"/>
    <property type="evidence" value="ECO:0007669"/>
    <property type="project" value="InterPro"/>
</dbReference>
<name>A0A0C9TDF3_PAXIN</name>
<dbReference type="HOGENOM" id="CLU_1038646_0_0_1"/>
<dbReference type="InterPro" id="IPR030400">
    <property type="entry name" value="Sedolisin_dom"/>
</dbReference>
<dbReference type="PROSITE" id="PS51695">
    <property type="entry name" value="SEDOLISIN"/>
    <property type="match status" value="1"/>
</dbReference>
<keyword evidence="4" id="KW-1185">Reference proteome</keyword>
<dbReference type="EMBL" id="KN820450">
    <property type="protein sequence ID" value="KIJ06207.1"/>
    <property type="molecule type" value="Genomic_DNA"/>
</dbReference>
<evidence type="ECO:0000313" key="4">
    <source>
        <dbReference type="Proteomes" id="UP000053647"/>
    </source>
</evidence>
<sequence length="268" mass="28793">MFARFKAFKSTLLWENTASSGSPSPATGTNTGTGNQVDITISCLRQFYNAIGYNASATNGNKPAVTGYLEHPIHLRFLVGDGNPDPVTQQCYADVGANRTVFLPEFSTAYPCVTSVEVPSTFLKRRSSSLVEGSATISLVPRPAYQDTAVPKYLDSLALGIYEGWYNLHTASSSSTKVNYIHSTSPTFASFISMFNDAGITAGKSPLGFLNQWLYEDGYMALNDIAEGNNLGCGTQGFKLLLDGILIVTGLGTPNFEKLKVLVLVLAL</sequence>
<dbReference type="AlphaFoldDB" id="A0A0C9TDF3"/>
<evidence type="ECO:0000313" key="3">
    <source>
        <dbReference type="EMBL" id="KIJ06207.1"/>
    </source>
</evidence>
<dbReference type="InterPro" id="IPR050819">
    <property type="entry name" value="Tripeptidyl-peptidase_I"/>
</dbReference>
<accession>A0A0C9TDF3</accession>
<comment type="caution">
    <text evidence="1">Lacks conserved residue(s) required for the propagation of feature annotation.</text>
</comment>